<accession>X1FHT5</accession>
<comment type="caution">
    <text evidence="1">The sequence shown here is derived from an EMBL/GenBank/DDBJ whole genome shotgun (WGS) entry which is preliminary data.</text>
</comment>
<name>X1FHT5_9ZZZZ</name>
<gene>
    <name evidence="1" type="ORF">S03H2_16977</name>
</gene>
<dbReference type="AlphaFoldDB" id="X1FHT5"/>
<sequence>MTGPKDGTYSRDFSMLLALGENERQYLDSALLGIQSLKVKNEFNNVLYCAVSKSGSLHMCDLLSKTLGYHNHQIGYNLGGGEVYYP</sequence>
<protein>
    <submittedName>
        <fullName evidence="1">Uncharacterized protein</fullName>
    </submittedName>
</protein>
<reference evidence="1" key="1">
    <citation type="journal article" date="2014" name="Front. Microbiol.">
        <title>High frequency of phylogenetically diverse reductive dehalogenase-homologous genes in deep subseafloor sedimentary metagenomes.</title>
        <authorList>
            <person name="Kawai M."/>
            <person name="Futagami T."/>
            <person name="Toyoda A."/>
            <person name="Takaki Y."/>
            <person name="Nishi S."/>
            <person name="Hori S."/>
            <person name="Arai W."/>
            <person name="Tsubouchi T."/>
            <person name="Morono Y."/>
            <person name="Uchiyama I."/>
            <person name="Ito T."/>
            <person name="Fujiyama A."/>
            <person name="Inagaki F."/>
            <person name="Takami H."/>
        </authorList>
    </citation>
    <scope>NUCLEOTIDE SEQUENCE</scope>
    <source>
        <strain evidence="1">Expedition CK06-06</strain>
    </source>
</reference>
<dbReference type="EMBL" id="BARU01008724">
    <property type="protein sequence ID" value="GAH44502.1"/>
    <property type="molecule type" value="Genomic_DNA"/>
</dbReference>
<evidence type="ECO:0000313" key="1">
    <source>
        <dbReference type="EMBL" id="GAH44502.1"/>
    </source>
</evidence>
<proteinExistence type="predicted"/>
<feature type="non-terminal residue" evidence="1">
    <location>
        <position position="86"/>
    </location>
</feature>
<organism evidence="1">
    <name type="scientific">marine sediment metagenome</name>
    <dbReference type="NCBI Taxonomy" id="412755"/>
    <lineage>
        <taxon>unclassified sequences</taxon>
        <taxon>metagenomes</taxon>
        <taxon>ecological metagenomes</taxon>
    </lineage>
</organism>